<gene>
    <name evidence="1" type="ORF">EVAR_94373_1</name>
</gene>
<organism evidence="1 2">
    <name type="scientific">Eumeta variegata</name>
    <name type="common">Bagworm moth</name>
    <name type="synonym">Eumeta japonica</name>
    <dbReference type="NCBI Taxonomy" id="151549"/>
    <lineage>
        <taxon>Eukaryota</taxon>
        <taxon>Metazoa</taxon>
        <taxon>Ecdysozoa</taxon>
        <taxon>Arthropoda</taxon>
        <taxon>Hexapoda</taxon>
        <taxon>Insecta</taxon>
        <taxon>Pterygota</taxon>
        <taxon>Neoptera</taxon>
        <taxon>Endopterygota</taxon>
        <taxon>Lepidoptera</taxon>
        <taxon>Glossata</taxon>
        <taxon>Ditrysia</taxon>
        <taxon>Tineoidea</taxon>
        <taxon>Psychidae</taxon>
        <taxon>Oiketicinae</taxon>
        <taxon>Eumeta</taxon>
    </lineage>
</organism>
<comment type="caution">
    <text evidence="1">The sequence shown here is derived from an EMBL/GenBank/DDBJ whole genome shotgun (WGS) entry which is preliminary data.</text>
</comment>
<dbReference type="EMBL" id="BGZK01000076">
    <property type="protein sequence ID" value="GBP16031.1"/>
    <property type="molecule type" value="Genomic_DNA"/>
</dbReference>
<sequence>MTRRRRQINDEEIMGTAPPTISATPALYLNILLMTGEKTLAETNSGLRERVDGGENGLTSSRISVPAFINQVCTTENLRGPPLTPQFEAVMKENGWKQKQSQITLTLG</sequence>
<dbReference type="Proteomes" id="UP000299102">
    <property type="component" value="Unassembled WGS sequence"/>
</dbReference>
<proteinExistence type="predicted"/>
<reference evidence="1 2" key="1">
    <citation type="journal article" date="2019" name="Commun. Biol.">
        <title>The bagworm genome reveals a unique fibroin gene that provides high tensile strength.</title>
        <authorList>
            <person name="Kono N."/>
            <person name="Nakamura H."/>
            <person name="Ohtoshi R."/>
            <person name="Tomita M."/>
            <person name="Numata K."/>
            <person name="Arakawa K."/>
        </authorList>
    </citation>
    <scope>NUCLEOTIDE SEQUENCE [LARGE SCALE GENOMIC DNA]</scope>
</reference>
<evidence type="ECO:0000313" key="1">
    <source>
        <dbReference type="EMBL" id="GBP16031.1"/>
    </source>
</evidence>
<accession>A0A4C1TPX0</accession>
<evidence type="ECO:0000313" key="2">
    <source>
        <dbReference type="Proteomes" id="UP000299102"/>
    </source>
</evidence>
<keyword evidence="2" id="KW-1185">Reference proteome</keyword>
<protein>
    <submittedName>
        <fullName evidence="1">Uncharacterized protein</fullName>
    </submittedName>
</protein>
<name>A0A4C1TPX0_EUMVA</name>
<dbReference type="AlphaFoldDB" id="A0A4C1TPX0"/>